<dbReference type="InterPro" id="IPR052891">
    <property type="entry name" value="DNA-3mA_glycosylase"/>
</dbReference>
<dbReference type="InterPro" id="IPR004597">
    <property type="entry name" value="Tag"/>
</dbReference>
<keyword evidence="2" id="KW-1185">Reference proteome</keyword>
<dbReference type="Proteomes" id="UP001595799">
    <property type="component" value="Unassembled WGS sequence"/>
</dbReference>
<dbReference type="Gene3D" id="1.10.340.30">
    <property type="entry name" value="Hypothetical protein, domain 2"/>
    <property type="match status" value="1"/>
</dbReference>
<reference evidence="2" key="1">
    <citation type="journal article" date="2019" name="Int. J. Syst. Evol. Microbiol.">
        <title>The Global Catalogue of Microorganisms (GCM) 10K type strain sequencing project: providing services to taxonomists for standard genome sequencing and annotation.</title>
        <authorList>
            <consortium name="The Broad Institute Genomics Platform"/>
            <consortium name="The Broad Institute Genome Sequencing Center for Infectious Disease"/>
            <person name="Wu L."/>
            <person name="Ma J."/>
        </authorList>
    </citation>
    <scope>NUCLEOTIDE SEQUENCE [LARGE SCALE GENOMIC DNA]</scope>
    <source>
        <strain evidence="2">CECT 8472</strain>
    </source>
</reference>
<dbReference type="InterPro" id="IPR011257">
    <property type="entry name" value="DNA_glycosylase"/>
</dbReference>
<dbReference type="SUPFAM" id="SSF48150">
    <property type="entry name" value="DNA-glycosylase"/>
    <property type="match status" value="1"/>
</dbReference>
<dbReference type="Pfam" id="PF03352">
    <property type="entry name" value="Adenine_glyco"/>
    <property type="match status" value="1"/>
</dbReference>
<comment type="caution">
    <text evidence="1">The sequence shown here is derived from an EMBL/GenBank/DDBJ whole genome shotgun (WGS) entry which is preliminary data.</text>
</comment>
<sequence>MNQTRCAWVTNDPLYIAYHDEEWGYPQYDAKQLFETLMLEGFQAGLSWLTILRKREGFRDAFEGFDPERIAEWGPEHVDRLMADPGIVRHRAKIEATLQGARAWAKLMEQHPGGFSGFVWETVEDSPVINRFQDISEVPSQTEASRQLSSRLRKAGFRFTGPTTCYSFMQAAGLVDDHVVTCFRRMPPE</sequence>
<dbReference type="NCBIfam" id="TIGR00624">
    <property type="entry name" value="tag"/>
    <property type="match status" value="1"/>
</dbReference>
<accession>A0ABV8UIY0</accession>
<dbReference type="PANTHER" id="PTHR30037:SF4">
    <property type="entry name" value="DNA-3-METHYLADENINE GLYCOSYLASE I"/>
    <property type="match status" value="1"/>
</dbReference>
<dbReference type="PANTHER" id="PTHR30037">
    <property type="entry name" value="DNA-3-METHYLADENINE GLYCOSYLASE 1"/>
    <property type="match status" value="1"/>
</dbReference>
<dbReference type="EMBL" id="JBHSCW010000003">
    <property type="protein sequence ID" value="MFC4351231.1"/>
    <property type="molecule type" value="Genomic_DNA"/>
</dbReference>
<evidence type="ECO:0000313" key="2">
    <source>
        <dbReference type="Proteomes" id="UP001595799"/>
    </source>
</evidence>
<dbReference type="RefSeq" id="WP_382421567.1">
    <property type="nucleotide sequence ID" value="NZ_JBHSCW010000003.1"/>
</dbReference>
<gene>
    <name evidence="1" type="ORF">ACFOW6_06695</name>
</gene>
<proteinExistence type="predicted"/>
<protein>
    <submittedName>
        <fullName evidence="1">DNA-3-methyladenine glycosylase I</fullName>
    </submittedName>
</protein>
<evidence type="ECO:0000313" key="1">
    <source>
        <dbReference type="EMBL" id="MFC4351231.1"/>
    </source>
</evidence>
<organism evidence="1 2">
    <name type="scientific">Fodinicurvata halophila</name>
    <dbReference type="NCBI Taxonomy" id="1419723"/>
    <lineage>
        <taxon>Bacteria</taxon>
        <taxon>Pseudomonadati</taxon>
        <taxon>Pseudomonadota</taxon>
        <taxon>Alphaproteobacteria</taxon>
        <taxon>Rhodospirillales</taxon>
        <taxon>Rhodovibrionaceae</taxon>
        <taxon>Fodinicurvata</taxon>
    </lineage>
</organism>
<dbReference type="InterPro" id="IPR005019">
    <property type="entry name" value="Adenine_glyco"/>
</dbReference>
<name>A0ABV8UIY0_9PROT</name>